<proteinExistence type="predicted"/>
<protein>
    <submittedName>
        <fullName evidence="2">Uncharacterized protein</fullName>
    </submittedName>
</protein>
<dbReference type="EMBL" id="QZBT01000034">
    <property type="protein sequence ID" value="THZ85323.1"/>
    <property type="molecule type" value="Genomic_DNA"/>
</dbReference>
<name>A0A4S9Y2U9_AURPU</name>
<accession>A0A4S9Y2U9</accession>
<gene>
    <name evidence="2" type="ORF">D6C84_03423</name>
</gene>
<evidence type="ECO:0000313" key="3">
    <source>
        <dbReference type="Proteomes" id="UP000310039"/>
    </source>
</evidence>
<reference evidence="2 3" key="1">
    <citation type="submission" date="2018-10" db="EMBL/GenBank/DDBJ databases">
        <title>Fifty Aureobasidium pullulans genomes reveal a recombining polyextremotolerant generalist.</title>
        <authorList>
            <person name="Gostincar C."/>
            <person name="Turk M."/>
            <person name="Zajc J."/>
            <person name="Gunde-Cimerman N."/>
        </authorList>
    </citation>
    <scope>NUCLEOTIDE SEQUENCE [LARGE SCALE GENOMIC DNA]</scope>
    <source>
        <strain evidence="2 3">EXF-3403</strain>
    </source>
</reference>
<dbReference type="Proteomes" id="UP000310039">
    <property type="component" value="Unassembled WGS sequence"/>
</dbReference>
<dbReference type="AlphaFoldDB" id="A0A4S9Y2U9"/>
<sequence>MSKRTQSETPTEDGATKRPRLDIQEQFKRAGILAEQLRNTVGKDEVDSKTTVANQIASEELVRIFESMQEQTADTSESVDQLIRAQIELEVNKTMAYLDQKTTKHHPLGKEVAQHLNTASLRGRQVIVEVVQPELPMDGYPYPVYWILSNGYLWIGSTVSIQRLSMDGSTGVDPLDISTNPLD</sequence>
<evidence type="ECO:0000313" key="2">
    <source>
        <dbReference type="EMBL" id="THZ85323.1"/>
    </source>
</evidence>
<feature type="region of interest" description="Disordered" evidence="1">
    <location>
        <begin position="1"/>
        <end position="20"/>
    </location>
</feature>
<evidence type="ECO:0000256" key="1">
    <source>
        <dbReference type="SAM" id="MobiDB-lite"/>
    </source>
</evidence>
<comment type="caution">
    <text evidence="2">The sequence shown here is derived from an EMBL/GenBank/DDBJ whole genome shotgun (WGS) entry which is preliminary data.</text>
</comment>
<organism evidence="2 3">
    <name type="scientific">Aureobasidium pullulans</name>
    <name type="common">Black yeast</name>
    <name type="synonym">Pullularia pullulans</name>
    <dbReference type="NCBI Taxonomy" id="5580"/>
    <lineage>
        <taxon>Eukaryota</taxon>
        <taxon>Fungi</taxon>
        <taxon>Dikarya</taxon>
        <taxon>Ascomycota</taxon>
        <taxon>Pezizomycotina</taxon>
        <taxon>Dothideomycetes</taxon>
        <taxon>Dothideomycetidae</taxon>
        <taxon>Dothideales</taxon>
        <taxon>Saccotheciaceae</taxon>
        <taxon>Aureobasidium</taxon>
    </lineage>
</organism>